<gene>
    <name evidence="1" type="ORF">DXC17_15535</name>
</gene>
<dbReference type="GeneID" id="86051207"/>
<dbReference type="Proteomes" id="UP000260780">
    <property type="component" value="Unassembled WGS sequence"/>
</dbReference>
<comment type="caution">
    <text evidence="1">The sequence shown here is derived from an EMBL/GenBank/DDBJ whole genome shotgun (WGS) entry which is preliminary data.</text>
</comment>
<proteinExistence type="predicted"/>
<organism evidence="1 2">
    <name type="scientific">Phocaeicola plebeius</name>
    <dbReference type="NCBI Taxonomy" id="310297"/>
    <lineage>
        <taxon>Bacteria</taxon>
        <taxon>Pseudomonadati</taxon>
        <taxon>Bacteroidota</taxon>
        <taxon>Bacteroidia</taxon>
        <taxon>Bacteroidales</taxon>
        <taxon>Bacteroidaceae</taxon>
        <taxon>Phocaeicola</taxon>
    </lineage>
</organism>
<protein>
    <submittedName>
        <fullName evidence="1">Uncharacterized protein</fullName>
    </submittedName>
</protein>
<evidence type="ECO:0000313" key="1">
    <source>
        <dbReference type="EMBL" id="RGM35041.1"/>
    </source>
</evidence>
<sequence length="282" mass="32636">MTYYKNNEPRDYSKMIYSLSVNSMDCEFVVKVDDVLAFKWEQDSGGSITFKLNQLILNNGEHTVEVEMYPLYGKHTLGDAQVILTFHRYPKNDMANSYDSFKTVKSYILDEAGEVVNDISNMKKYSFSTTFQATGLPIGNMGWKNSVTLQSEDKAKLHKELYNEYRKIHTILKNKDLDAFLELTRAREELIDFINCFRDIDRKARLNGINNMINAKGAILNELPEIHDTHMLFEANGKLVTLLDNNNCAIIQFVSEQNNSMRNQILFKFHRKDNNAMLEVIN</sequence>
<dbReference type="RefSeq" id="WP_009127051.1">
    <property type="nucleotide sequence ID" value="NZ_JAHYZL010000034.1"/>
</dbReference>
<dbReference type="EMBL" id="QSTF01000059">
    <property type="protein sequence ID" value="RGM35041.1"/>
    <property type="molecule type" value="Genomic_DNA"/>
</dbReference>
<reference evidence="1 2" key="1">
    <citation type="submission" date="2018-08" db="EMBL/GenBank/DDBJ databases">
        <title>A genome reference for cultivated species of the human gut microbiota.</title>
        <authorList>
            <person name="Zou Y."/>
            <person name="Xue W."/>
            <person name="Luo G."/>
        </authorList>
    </citation>
    <scope>NUCLEOTIDE SEQUENCE [LARGE SCALE GENOMIC DNA]</scope>
    <source>
        <strain evidence="1 2">OM08-14</strain>
    </source>
</reference>
<dbReference type="AlphaFoldDB" id="A0A3E4VYJ5"/>
<name>A0A3E4VYJ5_9BACT</name>
<evidence type="ECO:0000313" key="2">
    <source>
        <dbReference type="Proteomes" id="UP000260780"/>
    </source>
</evidence>
<accession>A0A3E4VYJ5</accession>